<evidence type="ECO:0000259" key="3">
    <source>
        <dbReference type="Pfam" id="PF01323"/>
    </source>
</evidence>
<dbReference type="CDD" id="cd03022">
    <property type="entry name" value="DsbA_HCCA_Iso"/>
    <property type="match status" value="1"/>
</dbReference>
<evidence type="ECO:0000256" key="1">
    <source>
        <dbReference type="PIRNR" id="PIRNR006386"/>
    </source>
</evidence>
<comment type="catalytic activity">
    <reaction evidence="1">
        <text>2-hydroxychromene-2-carboxylate = (3E)-4-(2-hydroxyphenyl)-2-oxobut-3-enoate</text>
        <dbReference type="Rhea" id="RHEA:27401"/>
        <dbReference type="ChEBI" id="CHEBI:59350"/>
        <dbReference type="ChEBI" id="CHEBI:59353"/>
        <dbReference type="EC" id="5.99.1.4"/>
    </reaction>
</comment>
<feature type="domain" description="DSBA-like thioredoxin" evidence="3">
    <location>
        <begin position="3"/>
        <end position="187"/>
    </location>
</feature>
<dbReference type="STRING" id="402881.Plav_1378"/>
<dbReference type="InterPro" id="IPR036249">
    <property type="entry name" value="Thioredoxin-like_sf"/>
</dbReference>
<dbReference type="RefSeq" id="WP_012110273.1">
    <property type="nucleotide sequence ID" value="NC_009719.1"/>
</dbReference>
<dbReference type="AlphaFoldDB" id="A7HSW5"/>
<dbReference type="GO" id="GO:0004364">
    <property type="term" value="F:glutathione transferase activity"/>
    <property type="evidence" value="ECO:0007669"/>
    <property type="project" value="TreeGrafter"/>
</dbReference>
<keyword evidence="1" id="KW-0413">Isomerase</keyword>
<dbReference type="EC" id="5.99.1.4" evidence="1"/>
<dbReference type="SUPFAM" id="SSF52833">
    <property type="entry name" value="Thioredoxin-like"/>
    <property type="match status" value="1"/>
</dbReference>
<dbReference type="InterPro" id="IPR051924">
    <property type="entry name" value="GST_Kappa/NadH"/>
</dbReference>
<dbReference type="Gene3D" id="3.40.30.10">
    <property type="entry name" value="Glutaredoxin"/>
    <property type="match status" value="1"/>
</dbReference>
<feature type="active site" description="Nucleophile" evidence="2">
    <location>
        <position position="11"/>
    </location>
</feature>
<dbReference type="KEGG" id="pla:Plav_1378"/>
<dbReference type="InterPro" id="IPR044087">
    <property type="entry name" value="NahD-like"/>
</dbReference>
<protein>
    <recommendedName>
        <fullName evidence="1">2-hydroxychromene-2-carboxylate isomerase</fullName>
        <ecNumber evidence="1">5.99.1.4</ecNumber>
    </recommendedName>
</protein>
<comment type="similarity">
    <text evidence="1">Belongs to the GST superfamily. NadH family.</text>
</comment>
<name>A7HSW5_PARL1</name>
<organism evidence="4 5">
    <name type="scientific">Parvibaculum lavamentivorans (strain DS-1 / DSM 13023 / NCIMB 13966)</name>
    <dbReference type="NCBI Taxonomy" id="402881"/>
    <lineage>
        <taxon>Bacteria</taxon>
        <taxon>Pseudomonadati</taxon>
        <taxon>Pseudomonadota</taxon>
        <taxon>Alphaproteobacteria</taxon>
        <taxon>Hyphomicrobiales</taxon>
        <taxon>Parvibaculaceae</taxon>
        <taxon>Parvibaculum</taxon>
    </lineage>
</organism>
<dbReference type="HOGENOM" id="CLU_069253_1_3_5"/>
<evidence type="ECO:0000313" key="5">
    <source>
        <dbReference type="Proteomes" id="UP000006377"/>
    </source>
</evidence>
<sequence>MKVEFWYEFASTYSYPAAMRAAREAGAAGVELVWRPFLLGPIFGAQGWNDSPFNIYPAKGRYMWRDMARICEAEGLTLEKPAIFPQNGLRAARLAVLGTDEDWMPEFSRRVYLANFAEGKDISDRAVLSAILTSLDLDAASLVEAANEQAAKDKLRAQNEEAVAKGIFGAPSFIVGDELFWGNDRMEEAFAWAKR</sequence>
<proteinExistence type="inferred from homology"/>
<dbReference type="PANTHER" id="PTHR42943:SF2">
    <property type="entry name" value="GLUTATHIONE S-TRANSFERASE KAPPA 1"/>
    <property type="match status" value="1"/>
</dbReference>
<dbReference type="PANTHER" id="PTHR42943">
    <property type="entry name" value="GLUTATHIONE S-TRANSFERASE KAPPA"/>
    <property type="match status" value="1"/>
</dbReference>
<keyword evidence="5" id="KW-1185">Reference proteome</keyword>
<evidence type="ECO:0000256" key="2">
    <source>
        <dbReference type="PIRSR" id="PIRSR006386-1"/>
    </source>
</evidence>
<evidence type="ECO:0000313" key="4">
    <source>
        <dbReference type="EMBL" id="ABS62998.1"/>
    </source>
</evidence>
<dbReference type="eggNOG" id="COG3917">
    <property type="taxonomic scope" value="Bacteria"/>
</dbReference>
<dbReference type="InterPro" id="IPR014440">
    <property type="entry name" value="HCCAis_GSTk"/>
</dbReference>
<dbReference type="EMBL" id="CP000774">
    <property type="protein sequence ID" value="ABS62998.1"/>
    <property type="molecule type" value="Genomic_DNA"/>
</dbReference>
<reference evidence="4 5" key="1">
    <citation type="journal article" date="2011" name="Stand. Genomic Sci.">
        <title>Complete genome sequence of Parvibaculum lavamentivorans type strain (DS-1(T)).</title>
        <authorList>
            <person name="Schleheck D."/>
            <person name="Weiss M."/>
            <person name="Pitluck S."/>
            <person name="Bruce D."/>
            <person name="Land M.L."/>
            <person name="Han S."/>
            <person name="Saunders E."/>
            <person name="Tapia R."/>
            <person name="Detter C."/>
            <person name="Brettin T."/>
            <person name="Han J."/>
            <person name="Woyke T."/>
            <person name="Goodwin L."/>
            <person name="Pennacchio L."/>
            <person name="Nolan M."/>
            <person name="Cook A.M."/>
            <person name="Kjelleberg S."/>
            <person name="Thomas T."/>
        </authorList>
    </citation>
    <scope>NUCLEOTIDE SEQUENCE [LARGE SCALE GENOMIC DNA]</scope>
    <source>
        <strain evidence="5">DS-1 / DSM 13023 / NCIMB 13966</strain>
    </source>
</reference>
<dbReference type="GO" id="GO:1901170">
    <property type="term" value="P:naphthalene catabolic process"/>
    <property type="evidence" value="ECO:0007669"/>
    <property type="project" value="InterPro"/>
</dbReference>
<gene>
    <name evidence="4" type="ordered locus">Plav_1378</name>
</gene>
<accession>A7HSW5</accession>
<dbReference type="GO" id="GO:0006749">
    <property type="term" value="P:glutathione metabolic process"/>
    <property type="evidence" value="ECO:0007669"/>
    <property type="project" value="TreeGrafter"/>
</dbReference>
<dbReference type="GO" id="GO:0004602">
    <property type="term" value="F:glutathione peroxidase activity"/>
    <property type="evidence" value="ECO:0007669"/>
    <property type="project" value="TreeGrafter"/>
</dbReference>
<dbReference type="InterPro" id="IPR001853">
    <property type="entry name" value="DSBA-like_thioredoxin_dom"/>
</dbReference>
<dbReference type="Proteomes" id="UP000006377">
    <property type="component" value="Chromosome"/>
</dbReference>
<dbReference type="PIRSF" id="PIRSF006386">
    <property type="entry name" value="HCCAis_GSTk"/>
    <property type="match status" value="1"/>
</dbReference>
<dbReference type="OrthoDB" id="5244108at2"/>
<dbReference type="Pfam" id="PF01323">
    <property type="entry name" value="DSBA"/>
    <property type="match status" value="1"/>
</dbReference>
<dbReference type="GO" id="GO:0018845">
    <property type="term" value="F:2-hydroxychromene-2-carboxylate isomerase activity"/>
    <property type="evidence" value="ECO:0007669"/>
    <property type="project" value="UniProtKB-UniRule"/>
</dbReference>